<keyword evidence="2" id="KW-0436">Ligase</keyword>
<dbReference type="SUPFAM" id="SSF55681">
    <property type="entry name" value="Class II aaRS and biotin synthetases"/>
    <property type="match status" value="1"/>
</dbReference>
<dbReference type="PRINTS" id="PR01042">
    <property type="entry name" value="TRNASYNTHASP"/>
</dbReference>
<dbReference type="CDD" id="cd04317">
    <property type="entry name" value="EcAspRS_like_N"/>
    <property type="match status" value="1"/>
</dbReference>
<dbReference type="Proteomes" id="UP000054270">
    <property type="component" value="Unassembled WGS sequence"/>
</dbReference>
<keyword evidence="6" id="KW-0030">Aminoacyl-tRNA synthetase</keyword>
<accession>A0A0D2PYR3</accession>
<evidence type="ECO:0000256" key="4">
    <source>
        <dbReference type="ARBA" id="ARBA00022840"/>
    </source>
</evidence>
<dbReference type="Pfam" id="PF00152">
    <property type="entry name" value="tRNA-synt_2"/>
    <property type="match status" value="2"/>
</dbReference>
<organism evidence="8 9">
    <name type="scientific">Hypholoma sublateritium (strain FD-334 SS-4)</name>
    <dbReference type="NCBI Taxonomy" id="945553"/>
    <lineage>
        <taxon>Eukaryota</taxon>
        <taxon>Fungi</taxon>
        <taxon>Dikarya</taxon>
        <taxon>Basidiomycota</taxon>
        <taxon>Agaricomycotina</taxon>
        <taxon>Agaricomycetes</taxon>
        <taxon>Agaricomycetidae</taxon>
        <taxon>Agaricales</taxon>
        <taxon>Agaricineae</taxon>
        <taxon>Strophariaceae</taxon>
        <taxon>Hypholoma</taxon>
    </lineage>
</organism>
<dbReference type="STRING" id="945553.A0A0D2PYR3"/>
<dbReference type="GO" id="GO:0005524">
    <property type="term" value="F:ATP binding"/>
    <property type="evidence" value="ECO:0007669"/>
    <property type="project" value="UniProtKB-KW"/>
</dbReference>
<keyword evidence="9" id="KW-1185">Reference proteome</keyword>
<proteinExistence type="inferred from homology"/>
<evidence type="ECO:0000256" key="5">
    <source>
        <dbReference type="ARBA" id="ARBA00022917"/>
    </source>
</evidence>
<dbReference type="InterPro" id="IPR045864">
    <property type="entry name" value="aa-tRNA-synth_II/BPL/LPL"/>
</dbReference>
<reference evidence="9" key="1">
    <citation type="submission" date="2014-04" db="EMBL/GenBank/DDBJ databases">
        <title>Evolutionary Origins and Diversification of the Mycorrhizal Mutualists.</title>
        <authorList>
            <consortium name="DOE Joint Genome Institute"/>
            <consortium name="Mycorrhizal Genomics Consortium"/>
            <person name="Kohler A."/>
            <person name="Kuo A."/>
            <person name="Nagy L.G."/>
            <person name="Floudas D."/>
            <person name="Copeland A."/>
            <person name="Barry K.W."/>
            <person name="Cichocki N."/>
            <person name="Veneault-Fourrey C."/>
            <person name="LaButti K."/>
            <person name="Lindquist E.A."/>
            <person name="Lipzen A."/>
            <person name="Lundell T."/>
            <person name="Morin E."/>
            <person name="Murat C."/>
            <person name="Riley R."/>
            <person name="Ohm R."/>
            <person name="Sun H."/>
            <person name="Tunlid A."/>
            <person name="Henrissat B."/>
            <person name="Grigoriev I.V."/>
            <person name="Hibbett D.S."/>
            <person name="Martin F."/>
        </authorList>
    </citation>
    <scope>NUCLEOTIDE SEQUENCE [LARGE SCALE GENOMIC DNA]</scope>
    <source>
        <strain evidence="9">FD-334 SS-4</strain>
    </source>
</reference>
<dbReference type="EMBL" id="KN817536">
    <property type="protein sequence ID" value="KJA24505.1"/>
    <property type="molecule type" value="Genomic_DNA"/>
</dbReference>
<evidence type="ECO:0000256" key="3">
    <source>
        <dbReference type="ARBA" id="ARBA00022741"/>
    </source>
</evidence>
<keyword evidence="4" id="KW-0067">ATP-binding</keyword>
<dbReference type="PANTHER" id="PTHR22594">
    <property type="entry name" value="ASPARTYL/LYSYL-TRNA SYNTHETASE"/>
    <property type="match status" value="1"/>
</dbReference>
<keyword evidence="5" id="KW-0648">Protein biosynthesis</keyword>
<dbReference type="InterPro" id="IPR012340">
    <property type="entry name" value="NA-bd_OB-fold"/>
</dbReference>
<dbReference type="GO" id="GO:0006422">
    <property type="term" value="P:aspartyl-tRNA aminoacylation"/>
    <property type="evidence" value="ECO:0007669"/>
    <property type="project" value="TreeGrafter"/>
</dbReference>
<dbReference type="SUPFAM" id="SSF50249">
    <property type="entry name" value="Nucleic acid-binding proteins"/>
    <property type="match status" value="1"/>
</dbReference>
<dbReference type="Gene3D" id="3.30.1360.30">
    <property type="entry name" value="GAD-like domain"/>
    <property type="match status" value="1"/>
</dbReference>
<dbReference type="Gene3D" id="2.40.50.140">
    <property type="entry name" value="Nucleic acid-binding proteins"/>
    <property type="match status" value="1"/>
</dbReference>
<dbReference type="Gene3D" id="3.30.930.10">
    <property type="entry name" value="Bira Bifunctional Protein, Domain 2"/>
    <property type="match status" value="2"/>
</dbReference>
<protein>
    <recommendedName>
        <fullName evidence="7">Aminoacyl-transfer RNA synthetases class-II family profile domain-containing protein</fullName>
    </recommendedName>
</protein>
<feature type="domain" description="Aminoacyl-transfer RNA synthetases class-II family profile" evidence="7">
    <location>
        <begin position="172"/>
        <end position="597"/>
    </location>
</feature>
<dbReference type="InterPro" id="IPR004364">
    <property type="entry name" value="Aa-tRNA-synt_II"/>
</dbReference>
<evidence type="ECO:0000256" key="2">
    <source>
        <dbReference type="ARBA" id="ARBA00022598"/>
    </source>
</evidence>
<dbReference type="PROSITE" id="PS50862">
    <property type="entry name" value="AA_TRNA_LIGASE_II"/>
    <property type="match status" value="1"/>
</dbReference>
<gene>
    <name evidence="8" type="ORF">HYPSUDRAFT_65388</name>
</gene>
<sequence length="633" mass="68662">MLPRLRGIASSAHCGQPISRPNALPAPFPARTHTCGALSVRDVGSPVVLAGWLLPERKMKTINKSFYPLKDSYGVTQLLVHGACSASLSQIPVESTVLIQGTVALRPVQAQKPGPTGAIDVLVDSVRLLNPAHPNMPFLPSNPFNLPSEELRSRYRYLDLRRSVLSQNIKQRSNVAHIIRNALHDQDFTEVETPALLRSSPEGAREFLVPARPSSSDTAPVVYALAQSPQQPKQMLICSGGVDRYFQIAKCFRDEDGRKDRQPEFTQVDLEMAFVSWGEPVDPHAPPPAWRIGGREVRDVAEDLVRRIWRAVKGIELPDAFPVLTYHDAMSRIINLSDLLPVNHTSPSDLILECIVVRRARDAAFLQASRALAPPEGTRVTLSEASRADWLMSSALAPGVGADAQSAVVQALGLRTGDDVWLSARPRRPAGGSTALGRARIQICELALARGDVVAPAEPHFLWVTEFPLFTRADADKERLAHGRWSSSHHPFTAPMWEDVEALYSGDVAGVRGQHYDLVLNGVEIGGGSVRVHDAAMQDYIFSRVLQLDDTEKAPFAQLLHALQCGAPPHGGIALGFDRIMAILCDTPSIRDVIAFPKTAAGADLLFKSPAAASDAALAEYGLAPKAKGRSAA</sequence>
<dbReference type="GO" id="GO:0005739">
    <property type="term" value="C:mitochondrion"/>
    <property type="evidence" value="ECO:0007669"/>
    <property type="project" value="TreeGrafter"/>
</dbReference>
<dbReference type="OrthoDB" id="439710at2759"/>
<dbReference type="OMA" id="DWPLLEW"/>
<comment type="similarity">
    <text evidence="1">Belongs to the class-II aminoacyl-tRNA synthetase family. Type 1 subfamily.</text>
</comment>
<evidence type="ECO:0000256" key="1">
    <source>
        <dbReference type="ARBA" id="ARBA00006303"/>
    </source>
</evidence>
<evidence type="ECO:0000313" key="8">
    <source>
        <dbReference type="EMBL" id="KJA24505.1"/>
    </source>
</evidence>
<dbReference type="HAMAP" id="MF_00044">
    <property type="entry name" value="Asp_tRNA_synth_type1"/>
    <property type="match status" value="1"/>
</dbReference>
<dbReference type="InterPro" id="IPR002312">
    <property type="entry name" value="Asp/Asn-tRNA-synth_IIb"/>
</dbReference>
<dbReference type="InterPro" id="IPR004524">
    <property type="entry name" value="Asp-tRNA-ligase_1"/>
</dbReference>
<evidence type="ECO:0000256" key="6">
    <source>
        <dbReference type="ARBA" id="ARBA00023146"/>
    </source>
</evidence>
<dbReference type="InterPro" id="IPR006195">
    <property type="entry name" value="aa-tRNA-synth_II"/>
</dbReference>
<keyword evidence="3" id="KW-0547">Nucleotide-binding</keyword>
<dbReference type="InterPro" id="IPR047089">
    <property type="entry name" value="Asp-tRNA-ligase_1_N"/>
</dbReference>
<dbReference type="AlphaFoldDB" id="A0A0D2PYR3"/>
<evidence type="ECO:0000313" key="9">
    <source>
        <dbReference type="Proteomes" id="UP000054270"/>
    </source>
</evidence>
<dbReference type="GO" id="GO:0004815">
    <property type="term" value="F:aspartate-tRNA ligase activity"/>
    <property type="evidence" value="ECO:0007669"/>
    <property type="project" value="TreeGrafter"/>
</dbReference>
<dbReference type="InterPro" id="IPR004115">
    <property type="entry name" value="GAD-like_sf"/>
</dbReference>
<name>A0A0D2PYR3_HYPSF</name>
<evidence type="ECO:0000259" key="7">
    <source>
        <dbReference type="PROSITE" id="PS50862"/>
    </source>
</evidence>
<dbReference type="PANTHER" id="PTHR22594:SF5">
    <property type="entry name" value="ASPARTATE--TRNA LIGASE, MITOCHONDRIAL"/>
    <property type="match status" value="1"/>
</dbReference>